<dbReference type="InterPro" id="IPR040572">
    <property type="entry name" value="TackOD1"/>
</dbReference>
<comment type="caution">
    <text evidence="2">The sequence shown here is derived from an EMBL/GenBank/DDBJ whole genome shotgun (WGS) entry which is preliminary data.</text>
</comment>
<evidence type="ECO:0000259" key="1">
    <source>
        <dbReference type="Pfam" id="PF18551"/>
    </source>
</evidence>
<evidence type="ECO:0000313" key="3">
    <source>
        <dbReference type="Proteomes" id="UP000585721"/>
    </source>
</evidence>
<protein>
    <recommendedName>
        <fullName evidence="1">Thaumarchaeal output domain-containing protein</fullName>
    </recommendedName>
</protein>
<dbReference type="Pfam" id="PF18551">
    <property type="entry name" value="TackOD1"/>
    <property type="match status" value="1"/>
</dbReference>
<dbReference type="Proteomes" id="UP000585721">
    <property type="component" value="Unassembled WGS sequence"/>
</dbReference>
<organism evidence="2 3">
    <name type="scientific">Tolumonas osonensis</name>
    <dbReference type="NCBI Taxonomy" id="675874"/>
    <lineage>
        <taxon>Bacteria</taxon>
        <taxon>Pseudomonadati</taxon>
        <taxon>Pseudomonadota</taxon>
        <taxon>Gammaproteobacteria</taxon>
        <taxon>Aeromonadales</taxon>
        <taxon>Aeromonadaceae</taxon>
        <taxon>Tolumonas</taxon>
    </lineage>
</organism>
<accession>A0A841GG70</accession>
<reference evidence="2 3" key="1">
    <citation type="submission" date="2020-08" db="EMBL/GenBank/DDBJ databases">
        <title>Genomic Encyclopedia of Type Strains, Phase IV (KMG-IV): sequencing the most valuable type-strain genomes for metagenomic binning, comparative biology and taxonomic classification.</title>
        <authorList>
            <person name="Goeker M."/>
        </authorList>
    </citation>
    <scope>NUCLEOTIDE SEQUENCE [LARGE SCALE GENOMIC DNA]</scope>
    <source>
        <strain evidence="2 3">DSM 22975</strain>
    </source>
</reference>
<dbReference type="AlphaFoldDB" id="A0A841GG70"/>
<feature type="domain" description="Thaumarchaeal output" evidence="1">
    <location>
        <begin position="107"/>
        <end position="287"/>
    </location>
</feature>
<dbReference type="EMBL" id="JACHGR010000001">
    <property type="protein sequence ID" value="MBB6054251.1"/>
    <property type="molecule type" value="Genomic_DNA"/>
</dbReference>
<keyword evidence="3" id="KW-1185">Reference proteome</keyword>
<evidence type="ECO:0000313" key="2">
    <source>
        <dbReference type="EMBL" id="MBB6054251.1"/>
    </source>
</evidence>
<gene>
    <name evidence="2" type="ORF">HNR75_000116</name>
</gene>
<proteinExistence type="predicted"/>
<name>A0A841GG70_9GAMM</name>
<dbReference type="RefSeq" id="WP_188025078.1">
    <property type="nucleotide sequence ID" value="NZ_JACHGR010000001.1"/>
</dbReference>
<sequence>MKLLLIGSQASNNILRHPLPVLQYTSLPDVIHGTACFILDPADPQQQDALLIHIRQHPHWFAFPVFTVQPSPLSPYLSDGLPPDDLLIRIEQFEQRYQILKVDPEKGLTERLLTYLWLWPGRTLMAKPHPESPRLYDYPLAALWVDQDNELFPWLHSLEREGLIEGATLVDRVRYCSVCHSGHLNYVEACPECGSIDVAAESALHCFACGHVATQTDFLHSGHLSCPNCLSQLRHIGVDYDRPLENYRCHSCHALFVDGAVKVRCLESGHEQTPEQLIVRSIRHYKLTDSGVMYMRNGAQRNLIPEWIGAHVTEEHFYWLLLWQNKLALRHQNSHLVVALRYTELATVIYQLGEAEAITRIDALTQRLQSVLRVTDVCCHYRDDMLLFFLPNTPANHVSVITGKLIALSEEQTTQHLRLDFRLRALPDPTLDDNATIWVQQLLGEFTS</sequence>